<gene>
    <name evidence="2" type="ORF">EWH12_19745</name>
</gene>
<dbReference type="PANTHER" id="PTHR45947">
    <property type="entry name" value="SULFOQUINOVOSYL TRANSFERASE SQD2"/>
    <property type="match status" value="1"/>
</dbReference>
<dbReference type="RefSeq" id="WP_129927576.1">
    <property type="nucleotide sequence ID" value="NZ_SEOO01000054.1"/>
</dbReference>
<sequence length="383" mass="43127">MKIVHFCLSSFFIDGRLYQENELVREHARAGHDVLVVASTETFDERGHTHYTHAREYVGDEGVRVIRLPYRRWMPSSVAQKIRSHPGVRKILEDFAPDAIMFHGSSGWELQTVGRYARTHPEVVFNIDSHSDAINSGQGWISREILHRRFYAPILRKAMQQSGPLLCVSLTVMNFAHEVYGVPHYRLEFFPLGGQIPDDETRAVHRQEVRQLLGIAADDIMIVQSGKQNRLKKLPESLRALSAVDNPRLRLVIAGVLQEDVRAECEALIAADRRVTFLGWQDPDELTALLCAADVYLQPGTQSATMQHSLCCGCAVILDAIPAHEIYVDGNGWLVGTQSDLITALREVRDANLLALQACSLDFARRKLDYTVLSNRLLIRGGR</sequence>
<reference evidence="2 3" key="1">
    <citation type="submission" date="2019-02" db="EMBL/GenBank/DDBJ databases">
        <authorList>
            <person name="Feng G."/>
        </authorList>
    </citation>
    <scope>NUCLEOTIDE SEQUENCE [LARGE SCALE GENOMIC DNA]</scope>
    <source>
        <strain evidence="2 3">CCTCC AB 2011146</strain>
    </source>
</reference>
<dbReference type="AlphaFoldDB" id="A0A8G1ZE64"/>
<dbReference type="InterPro" id="IPR028098">
    <property type="entry name" value="Glyco_trans_4-like_N"/>
</dbReference>
<dbReference type="PANTHER" id="PTHR45947:SF3">
    <property type="entry name" value="SULFOQUINOVOSYL TRANSFERASE SQD2"/>
    <property type="match status" value="1"/>
</dbReference>
<evidence type="ECO:0000313" key="2">
    <source>
        <dbReference type="EMBL" id="RYM06813.1"/>
    </source>
</evidence>
<name>A0A8G1ZE64_9SPHN</name>
<evidence type="ECO:0000313" key="3">
    <source>
        <dbReference type="Proteomes" id="UP000291572"/>
    </source>
</evidence>
<dbReference type="EMBL" id="SEOO01000054">
    <property type="protein sequence ID" value="RYM06813.1"/>
    <property type="molecule type" value="Genomic_DNA"/>
</dbReference>
<organism evidence="2 3">
    <name type="scientific">Sphingobium cupriresistens</name>
    <dbReference type="NCBI Taxonomy" id="1132417"/>
    <lineage>
        <taxon>Bacteria</taxon>
        <taxon>Pseudomonadati</taxon>
        <taxon>Pseudomonadota</taxon>
        <taxon>Alphaproteobacteria</taxon>
        <taxon>Sphingomonadales</taxon>
        <taxon>Sphingomonadaceae</taxon>
        <taxon>Sphingobium</taxon>
    </lineage>
</organism>
<protein>
    <submittedName>
        <fullName evidence="2">Glycosyltransferase</fullName>
    </submittedName>
</protein>
<dbReference type="Proteomes" id="UP000291572">
    <property type="component" value="Unassembled WGS sequence"/>
</dbReference>
<proteinExistence type="predicted"/>
<dbReference type="Gene3D" id="3.40.50.2000">
    <property type="entry name" value="Glycogen Phosphorylase B"/>
    <property type="match status" value="2"/>
</dbReference>
<dbReference type="GO" id="GO:0016757">
    <property type="term" value="F:glycosyltransferase activity"/>
    <property type="evidence" value="ECO:0007669"/>
    <property type="project" value="InterPro"/>
</dbReference>
<dbReference type="Pfam" id="PF13579">
    <property type="entry name" value="Glyco_trans_4_4"/>
    <property type="match status" value="1"/>
</dbReference>
<keyword evidence="2" id="KW-0808">Transferase</keyword>
<evidence type="ECO:0000259" key="1">
    <source>
        <dbReference type="Pfam" id="PF13579"/>
    </source>
</evidence>
<dbReference type="Pfam" id="PF13692">
    <property type="entry name" value="Glyco_trans_1_4"/>
    <property type="match status" value="1"/>
</dbReference>
<dbReference type="SUPFAM" id="SSF53756">
    <property type="entry name" value="UDP-Glycosyltransferase/glycogen phosphorylase"/>
    <property type="match status" value="1"/>
</dbReference>
<accession>A0A8G1ZE64</accession>
<dbReference type="InterPro" id="IPR050194">
    <property type="entry name" value="Glycosyltransferase_grp1"/>
</dbReference>
<dbReference type="CDD" id="cd03801">
    <property type="entry name" value="GT4_PimA-like"/>
    <property type="match status" value="1"/>
</dbReference>
<comment type="caution">
    <text evidence="2">The sequence shown here is derived from an EMBL/GenBank/DDBJ whole genome shotgun (WGS) entry which is preliminary data.</text>
</comment>
<dbReference type="OrthoDB" id="9816424at2"/>
<feature type="domain" description="Glycosyltransferase subfamily 4-like N-terminal" evidence="1">
    <location>
        <begin position="22"/>
        <end position="193"/>
    </location>
</feature>